<dbReference type="RefSeq" id="WP_058265666.1">
    <property type="nucleotide sequence ID" value="NZ_FMYN01000004.1"/>
</dbReference>
<dbReference type="InterPro" id="IPR050306">
    <property type="entry name" value="PfkB_Carbo_kinase"/>
</dbReference>
<evidence type="ECO:0000313" key="7">
    <source>
        <dbReference type="EMBL" id="KSU48390.1"/>
    </source>
</evidence>
<evidence type="ECO:0000256" key="4">
    <source>
        <dbReference type="ARBA" id="ARBA00022777"/>
    </source>
</evidence>
<protein>
    <submittedName>
        <fullName evidence="7">Ribokinase</fullName>
    </submittedName>
</protein>
<organism evidence="7 8">
    <name type="scientific">Exiguobacterium indicum</name>
    <dbReference type="NCBI Taxonomy" id="296995"/>
    <lineage>
        <taxon>Bacteria</taxon>
        <taxon>Bacillati</taxon>
        <taxon>Bacillota</taxon>
        <taxon>Bacilli</taxon>
        <taxon>Bacillales</taxon>
        <taxon>Bacillales Family XII. Incertae Sedis</taxon>
        <taxon>Exiguobacterium</taxon>
    </lineage>
</organism>
<evidence type="ECO:0000256" key="5">
    <source>
        <dbReference type="ARBA" id="ARBA00022840"/>
    </source>
</evidence>
<evidence type="ECO:0000256" key="3">
    <source>
        <dbReference type="ARBA" id="ARBA00022741"/>
    </source>
</evidence>
<dbReference type="AlphaFoldDB" id="A0A0V8GE75"/>
<evidence type="ECO:0000256" key="2">
    <source>
        <dbReference type="ARBA" id="ARBA00022679"/>
    </source>
</evidence>
<dbReference type="GO" id="GO:0016301">
    <property type="term" value="F:kinase activity"/>
    <property type="evidence" value="ECO:0007669"/>
    <property type="project" value="UniProtKB-KW"/>
</dbReference>
<dbReference type="PROSITE" id="PS00584">
    <property type="entry name" value="PFKB_KINASES_2"/>
    <property type="match status" value="1"/>
</dbReference>
<accession>A0A0V8GE75</accession>
<dbReference type="PROSITE" id="PS00583">
    <property type="entry name" value="PFKB_KINASES_1"/>
    <property type="match status" value="1"/>
</dbReference>
<keyword evidence="5" id="KW-0067">ATP-binding</keyword>
<keyword evidence="4 7" id="KW-0418">Kinase</keyword>
<comment type="similarity">
    <text evidence="1">Belongs to the carbohydrate kinase PfkB family.</text>
</comment>
<comment type="caution">
    <text evidence="7">The sequence shown here is derived from an EMBL/GenBank/DDBJ whole genome shotgun (WGS) entry which is preliminary data.</text>
</comment>
<dbReference type="Proteomes" id="UP000053797">
    <property type="component" value="Unassembled WGS sequence"/>
</dbReference>
<dbReference type="EMBL" id="LNQL01000004">
    <property type="protein sequence ID" value="KSU48390.1"/>
    <property type="molecule type" value="Genomic_DNA"/>
</dbReference>
<dbReference type="Pfam" id="PF00294">
    <property type="entry name" value="PfkB"/>
    <property type="match status" value="1"/>
</dbReference>
<dbReference type="GO" id="GO:0005524">
    <property type="term" value="F:ATP binding"/>
    <property type="evidence" value="ECO:0007669"/>
    <property type="project" value="UniProtKB-KW"/>
</dbReference>
<proteinExistence type="inferred from homology"/>
<dbReference type="InterPro" id="IPR002173">
    <property type="entry name" value="Carboh/pur_kinase_PfkB_CS"/>
</dbReference>
<reference evidence="7 8" key="1">
    <citation type="journal article" date="2015" name="Int. J. Syst. Evol. Microbiol.">
        <title>Exiguobacterium enclense sp. nov., isolated from sediment.</title>
        <authorList>
            <person name="Dastager S.G."/>
            <person name="Mawlankar R."/>
            <person name="Sonalkar V.V."/>
            <person name="Thorat M.N."/>
            <person name="Mual P."/>
            <person name="Verma A."/>
            <person name="Krishnamurthi S."/>
            <person name="Tang S.K."/>
            <person name="Li W.J."/>
        </authorList>
    </citation>
    <scope>NUCLEOTIDE SEQUENCE [LARGE SCALE GENOMIC DNA]</scope>
    <source>
        <strain evidence="7 8">NIO-1109</strain>
    </source>
</reference>
<evidence type="ECO:0000313" key="8">
    <source>
        <dbReference type="Proteomes" id="UP000053797"/>
    </source>
</evidence>
<name>A0A0V8GE75_9BACL</name>
<dbReference type="OrthoDB" id="9813569at2"/>
<keyword evidence="3" id="KW-0547">Nucleotide-binding</keyword>
<dbReference type="SUPFAM" id="SSF53613">
    <property type="entry name" value="Ribokinase-like"/>
    <property type="match status" value="1"/>
</dbReference>
<evidence type="ECO:0000259" key="6">
    <source>
        <dbReference type="Pfam" id="PF00294"/>
    </source>
</evidence>
<dbReference type="CDD" id="cd01167">
    <property type="entry name" value="bac_FRK"/>
    <property type="match status" value="1"/>
</dbReference>
<dbReference type="InterPro" id="IPR029056">
    <property type="entry name" value="Ribokinase-like"/>
</dbReference>
<dbReference type="PANTHER" id="PTHR43085:SF1">
    <property type="entry name" value="PSEUDOURIDINE KINASE-RELATED"/>
    <property type="match status" value="1"/>
</dbReference>
<sequence length="311" mass="33593">MKIFSLGEALIDLIPLDTENMTFQKNPGGAPANVSVGLARLGADSYFLGAVGDDSMGHFLKDTLHHYGVCTDHLVHDSTQKTGLVLVTNGQDGERSFEFINAERADMQFHETHVPEDFTSVDLLHIGSISLITGESVNATRKAIARAKAHQVPVSYDPNLRESLWPNLDEARTTIRSVLPDAQIVKLAEEELTFLTGQTNLDDGAAELLAEYPIRLLAITRGSEGSILYTDRAMAVIDAITVDAIDTTGAGDAFMSGLLYQCALRDFSFDWSEDELRDIGRFAAISGGLAASVKGAMAALPTLDEVAHRLS</sequence>
<feature type="domain" description="Carbohydrate kinase PfkB" evidence="6">
    <location>
        <begin position="2"/>
        <end position="302"/>
    </location>
</feature>
<dbReference type="PANTHER" id="PTHR43085">
    <property type="entry name" value="HEXOKINASE FAMILY MEMBER"/>
    <property type="match status" value="1"/>
</dbReference>
<evidence type="ECO:0000256" key="1">
    <source>
        <dbReference type="ARBA" id="ARBA00010688"/>
    </source>
</evidence>
<gene>
    <name evidence="7" type="ORF">AS033_12260</name>
</gene>
<dbReference type="Gene3D" id="3.40.1190.20">
    <property type="match status" value="1"/>
</dbReference>
<keyword evidence="2" id="KW-0808">Transferase</keyword>
<dbReference type="InterPro" id="IPR011611">
    <property type="entry name" value="PfkB_dom"/>
</dbReference>